<reference evidence="3" key="1">
    <citation type="submission" date="2009-02" db="EMBL/GenBank/DDBJ databases">
        <authorList>
            <person name="Fulton L."/>
            <person name="Clifton S."/>
            <person name="Fulton B."/>
            <person name="Xu J."/>
            <person name="Minx P."/>
            <person name="Pepin K.H."/>
            <person name="Johnson M."/>
            <person name="Bhonagiri V."/>
            <person name="Nash W.E."/>
            <person name="Mardis E.R."/>
            <person name="Wilson R.K."/>
        </authorList>
    </citation>
    <scope>NUCLEOTIDE SEQUENCE [LARGE SCALE GENOMIC DNA]</scope>
    <source>
        <strain evidence="3">DSM 15053</strain>
    </source>
</reference>
<dbReference type="SUPFAM" id="SSF55136">
    <property type="entry name" value="Probable bacterial effector-binding domain"/>
    <property type="match status" value="1"/>
</dbReference>
<sequence length="273" mass="32011">MLKEKNTLFTIGQFAVLHEINKKTLMWYDEIGLLKPACIKKNGYRYYSYQQSATLETILMLRELNVSLDEIKRFMGHRTIESFDYLLKSKIAELSQTISHLKSMQKVLCNHQQDMEMLRSLDISTISLVQKQSCYLVTVPVTPDSSFDEEIEQVITETKKYQLRRLHDASYGSMLPVENLYQRKFDEYTSLYIEIPYPISKKGLHLQPSGTYLRAFYKGSWDKISDKYKEILAYVDKQGFSLYGFAYETGINEFVIDTIDEYITQIEIPVRLE</sequence>
<dbReference type="HOGENOM" id="CLU_065103_0_2_9"/>
<dbReference type="InterPro" id="IPR009061">
    <property type="entry name" value="DNA-bd_dom_put_sf"/>
</dbReference>
<organism evidence="3 4">
    <name type="scientific">[Clostridium] hylemonae DSM 15053</name>
    <dbReference type="NCBI Taxonomy" id="553973"/>
    <lineage>
        <taxon>Bacteria</taxon>
        <taxon>Bacillati</taxon>
        <taxon>Bacillota</taxon>
        <taxon>Clostridia</taxon>
        <taxon>Lachnospirales</taxon>
        <taxon>Lachnospiraceae</taxon>
    </lineage>
</organism>
<dbReference type="PANTHER" id="PTHR30204:SF85">
    <property type="entry name" value="MULTIDRUG-EFFLUX TRANSPORTER 2 REGULATOR"/>
    <property type="match status" value="1"/>
</dbReference>
<dbReference type="PANTHER" id="PTHR30204">
    <property type="entry name" value="REDOX-CYCLING DRUG-SENSING TRANSCRIPTIONAL ACTIVATOR SOXR"/>
    <property type="match status" value="1"/>
</dbReference>
<reference evidence="3" key="2">
    <citation type="submission" date="2013-06" db="EMBL/GenBank/DDBJ databases">
        <title>Draft genome sequence of Clostridium hylemonae (DSM 15053).</title>
        <authorList>
            <person name="Sudarsanam P."/>
            <person name="Ley R."/>
            <person name="Guruge J."/>
            <person name="Turnbaugh P.J."/>
            <person name="Mahowald M."/>
            <person name="Liep D."/>
            <person name="Gordon J."/>
        </authorList>
    </citation>
    <scope>NUCLEOTIDE SEQUENCE</scope>
    <source>
        <strain evidence="3">DSM 15053</strain>
    </source>
</reference>
<proteinExistence type="predicted"/>
<evidence type="ECO:0000313" key="4">
    <source>
        <dbReference type="Proteomes" id="UP000004893"/>
    </source>
</evidence>
<dbReference type="OrthoDB" id="9773308at2"/>
<dbReference type="EMBL" id="ABYI02000019">
    <property type="protein sequence ID" value="EEG74519.1"/>
    <property type="molecule type" value="Genomic_DNA"/>
</dbReference>
<dbReference type="Gene3D" id="3.20.80.10">
    <property type="entry name" value="Regulatory factor, effector binding domain"/>
    <property type="match status" value="1"/>
</dbReference>
<evidence type="ECO:0000313" key="3">
    <source>
        <dbReference type="EMBL" id="EEG74519.1"/>
    </source>
</evidence>
<dbReference type="InterPro" id="IPR011256">
    <property type="entry name" value="Reg_factor_effector_dom_sf"/>
</dbReference>
<comment type="caution">
    <text evidence="3">The sequence shown here is derived from an EMBL/GenBank/DDBJ whole genome shotgun (WGS) entry which is preliminary data.</text>
</comment>
<dbReference type="InterPro" id="IPR047057">
    <property type="entry name" value="MerR_fam"/>
</dbReference>
<feature type="domain" description="HTH merR-type" evidence="2">
    <location>
        <begin position="8"/>
        <end position="77"/>
    </location>
</feature>
<dbReference type="InterPro" id="IPR000551">
    <property type="entry name" value="MerR-type_HTH_dom"/>
</dbReference>
<dbReference type="eggNOG" id="COG0789">
    <property type="taxonomic scope" value="Bacteria"/>
</dbReference>
<protein>
    <submittedName>
        <fullName evidence="3">Multidrug-efflux transporter 2 regulator</fullName>
    </submittedName>
</protein>
<accession>C0BZE1</accession>
<dbReference type="SMART" id="SM00422">
    <property type="entry name" value="HTH_MERR"/>
    <property type="match status" value="1"/>
</dbReference>
<dbReference type="GO" id="GO:0003677">
    <property type="term" value="F:DNA binding"/>
    <property type="evidence" value="ECO:0007669"/>
    <property type="project" value="UniProtKB-KW"/>
</dbReference>
<dbReference type="Proteomes" id="UP000004893">
    <property type="component" value="Unassembled WGS sequence"/>
</dbReference>
<dbReference type="GO" id="GO:0003700">
    <property type="term" value="F:DNA-binding transcription factor activity"/>
    <property type="evidence" value="ECO:0007669"/>
    <property type="project" value="InterPro"/>
</dbReference>
<dbReference type="SUPFAM" id="SSF46955">
    <property type="entry name" value="Putative DNA-binding domain"/>
    <property type="match status" value="1"/>
</dbReference>
<dbReference type="Pfam" id="PF13411">
    <property type="entry name" value="MerR_1"/>
    <property type="match status" value="1"/>
</dbReference>
<dbReference type="AlphaFoldDB" id="C0BZE1"/>
<gene>
    <name evidence="3" type="ORF">CLOHYLEM_05181</name>
</gene>
<dbReference type="PROSITE" id="PS50937">
    <property type="entry name" value="HTH_MERR_2"/>
    <property type="match status" value="1"/>
</dbReference>
<keyword evidence="4" id="KW-1185">Reference proteome</keyword>
<name>C0BZE1_9FIRM</name>
<dbReference type="RefSeq" id="WP_006442518.1">
    <property type="nucleotide sequence ID" value="NZ_CP036524.1"/>
</dbReference>
<dbReference type="Gene3D" id="1.10.1660.10">
    <property type="match status" value="1"/>
</dbReference>
<dbReference type="STRING" id="553973.CLOHYLEM_05181"/>
<evidence type="ECO:0000256" key="1">
    <source>
        <dbReference type="ARBA" id="ARBA00023125"/>
    </source>
</evidence>
<keyword evidence="1" id="KW-0238">DNA-binding</keyword>
<evidence type="ECO:0000259" key="2">
    <source>
        <dbReference type="PROSITE" id="PS50937"/>
    </source>
</evidence>